<dbReference type="AlphaFoldDB" id="A0A239JWX4"/>
<dbReference type="OrthoDB" id="9794888at2"/>
<name>A0A239JWX4_EKHLU</name>
<dbReference type="GO" id="GO:0009279">
    <property type="term" value="C:cell outer membrane"/>
    <property type="evidence" value="ECO:0007669"/>
    <property type="project" value="UniProtKB-SubCell"/>
</dbReference>
<accession>A0A239JWX4</accession>
<dbReference type="SUPFAM" id="SSF48452">
    <property type="entry name" value="TPR-like"/>
    <property type="match status" value="1"/>
</dbReference>
<evidence type="ECO:0000256" key="5">
    <source>
        <dbReference type="ARBA" id="ARBA00023237"/>
    </source>
</evidence>
<dbReference type="Pfam" id="PF07980">
    <property type="entry name" value="SusD_RagB"/>
    <property type="match status" value="1"/>
</dbReference>
<keyword evidence="5" id="KW-0998">Cell outer membrane</keyword>
<proteinExistence type="inferred from homology"/>
<dbReference type="Proteomes" id="UP000198393">
    <property type="component" value="Unassembled WGS sequence"/>
</dbReference>
<dbReference type="EMBL" id="FZPD01000004">
    <property type="protein sequence ID" value="SNT10466.1"/>
    <property type="molecule type" value="Genomic_DNA"/>
</dbReference>
<dbReference type="Gene3D" id="1.25.40.390">
    <property type="match status" value="1"/>
</dbReference>
<dbReference type="RefSeq" id="WP_089357019.1">
    <property type="nucleotide sequence ID" value="NZ_FZPD01000004.1"/>
</dbReference>
<evidence type="ECO:0000313" key="7">
    <source>
        <dbReference type="EMBL" id="SNT10466.1"/>
    </source>
</evidence>
<protein>
    <submittedName>
        <fullName evidence="7">RagB/SusD domain-containing protein</fullName>
    </submittedName>
</protein>
<reference evidence="7 8" key="1">
    <citation type="submission" date="2017-06" db="EMBL/GenBank/DDBJ databases">
        <authorList>
            <person name="Kim H.J."/>
            <person name="Triplett B.A."/>
        </authorList>
    </citation>
    <scope>NUCLEOTIDE SEQUENCE [LARGE SCALE GENOMIC DNA]</scope>
    <source>
        <strain evidence="7 8">DSM 19307</strain>
    </source>
</reference>
<keyword evidence="3" id="KW-0732">Signal</keyword>
<evidence type="ECO:0000256" key="2">
    <source>
        <dbReference type="ARBA" id="ARBA00006275"/>
    </source>
</evidence>
<comment type="similarity">
    <text evidence="2">Belongs to the SusD family.</text>
</comment>
<dbReference type="CDD" id="cd08977">
    <property type="entry name" value="SusD"/>
    <property type="match status" value="1"/>
</dbReference>
<evidence type="ECO:0000259" key="6">
    <source>
        <dbReference type="Pfam" id="PF07980"/>
    </source>
</evidence>
<keyword evidence="4" id="KW-0472">Membrane</keyword>
<evidence type="ECO:0000256" key="3">
    <source>
        <dbReference type="ARBA" id="ARBA00022729"/>
    </source>
</evidence>
<dbReference type="InterPro" id="IPR012944">
    <property type="entry name" value="SusD_RagB_dom"/>
</dbReference>
<evidence type="ECO:0000313" key="8">
    <source>
        <dbReference type="Proteomes" id="UP000198393"/>
    </source>
</evidence>
<gene>
    <name evidence="7" type="ORF">SAMN05421640_2294</name>
</gene>
<feature type="domain" description="RagB/SusD" evidence="6">
    <location>
        <begin position="346"/>
        <end position="423"/>
    </location>
</feature>
<dbReference type="PROSITE" id="PS51257">
    <property type="entry name" value="PROKAR_LIPOPROTEIN"/>
    <property type="match status" value="1"/>
</dbReference>
<keyword evidence="8" id="KW-1185">Reference proteome</keyword>
<comment type="subcellular location">
    <subcellularLocation>
        <location evidence="1">Cell outer membrane</location>
    </subcellularLocation>
</comment>
<sequence length="449" mass="49095">MKSIYNKLLVLFVLVALSGCTLDKIENPNAPTVSSFEEGATQQDLRLLTTGLEAVIRNDMGFHYQTVSILGREYNDLTQVDPRYTGEILIGPLDNNGFLTTRAYAAWYKVVQTANLLLTAVDNSATSLSTPALDGYRGYARTFKAYALMMVANRQYSNGIRIDVDDPDNLGAFVSYDNALTAIETMLNTANTELLNAASEFAAGEDQFDFALSSGFAGFDSPATFAEFNRALAARVAIYQGDKAAALSYLADSFMDEAGSLDAGPAHVFGLTGNDISNPLFYVPNQQRYMAHPSFEADAEAGDTRVAEKTSLFDPEDDPDQGPITVTFDGLSGDRQVTLYSSNVDPVSIIRNEELLLIYAEANIGTNNVEALRVLDIIRASASLGGSTANPLIDSEVEDEMLTQRRYSLFGEGHRWVDLRRYDRLGDLPLDRAGDSRISEFPTPFAENQ</sequence>
<evidence type="ECO:0000256" key="1">
    <source>
        <dbReference type="ARBA" id="ARBA00004442"/>
    </source>
</evidence>
<evidence type="ECO:0000256" key="4">
    <source>
        <dbReference type="ARBA" id="ARBA00023136"/>
    </source>
</evidence>
<organism evidence="7 8">
    <name type="scientific">Ekhidna lutea</name>
    <dbReference type="NCBI Taxonomy" id="447679"/>
    <lineage>
        <taxon>Bacteria</taxon>
        <taxon>Pseudomonadati</taxon>
        <taxon>Bacteroidota</taxon>
        <taxon>Cytophagia</taxon>
        <taxon>Cytophagales</taxon>
        <taxon>Reichenbachiellaceae</taxon>
        <taxon>Ekhidna</taxon>
    </lineage>
</organism>
<dbReference type="InterPro" id="IPR011990">
    <property type="entry name" value="TPR-like_helical_dom_sf"/>
</dbReference>